<dbReference type="EMBL" id="JAEUBG010002239">
    <property type="protein sequence ID" value="KAH3684984.1"/>
    <property type="molecule type" value="Genomic_DNA"/>
</dbReference>
<comment type="caution">
    <text evidence="2">The sequence shown here is derived from an EMBL/GenBank/DDBJ whole genome shotgun (WGS) entry which is preliminary data.</text>
</comment>
<name>A0A9P8Q8R7_WICPI</name>
<proteinExistence type="predicted"/>
<keyword evidence="3" id="KW-1185">Reference proteome</keyword>
<reference evidence="2" key="1">
    <citation type="journal article" date="2021" name="Open Biol.">
        <title>Shared evolutionary footprints suggest mitochondrial oxidative damage underlies multiple complex I losses in fungi.</title>
        <authorList>
            <person name="Schikora-Tamarit M.A."/>
            <person name="Marcet-Houben M."/>
            <person name="Nosek J."/>
            <person name="Gabaldon T."/>
        </authorList>
    </citation>
    <scope>NUCLEOTIDE SEQUENCE</scope>
    <source>
        <strain evidence="2">CBS2887</strain>
    </source>
</reference>
<dbReference type="GO" id="GO:0000282">
    <property type="term" value="P:cellular bud site selection"/>
    <property type="evidence" value="ECO:0007669"/>
    <property type="project" value="TreeGrafter"/>
</dbReference>
<accession>A0A9P8Q8R7</accession>
<dbReference type="PANTHER" id="PTHR28245">
    <property type="entry name" value="ARF3-INTERACTING PROTEIN 1"/>
    <property type="match status" value="1"/>
</dbReference>
<dbReference type="InterPro" id="IPR012860">
    <property type="entry name" value="Afi1_N"/>
</dbReference>
<dbReference type="GO" id="GO:0005935">
    <property type="term" value="C:cellular bud neck"/>
    <property type="evidence" value="ECO:0007669"/>
    <property type="project" value="TreeGrafter"/>
</dbReference>
<reference evidence="2" key="2">
    <citation type="submission" date="2021-01" db="EMBL/GenBank/DDBJ databases">
        <authorList>
            <person name="Schikora-Tamarit M.A."/>
        </authorList>
    </citation>
    <scope>NUCLEOTIDE SEQUENCE</scope>
    <source>
        <strain evidence="2">CBS2887</strain>
    </source>
</reference>
<dbReference type="PANTHER" id="PTHR28245:SF1">
    <property type="entry name" value="ARF3-INTERACTING PROTEIN 1"/>
    <property type="match status" value="1"/>
</dbReference>
<organism evidence="2 3">
    <name type="scientific">Wickerhamomyces pijperi</name>
    <name type="common">Yeast</name>
    <name type="synonym">Pichia pijperi</name>
    <dbReference type="NCBI Taxonomy" id="599730"/>
    <lineage>
        <taxon>Eukaryota</taxon>
        <taxon>Fungi</taxon>
        <taxon>Dikarya</taxon>
        <taxon>Ascomycota</taxon>
        <taxon>Saccharomycotina</taxon>
        <taxon>Saccharomycetes</taxon>
        <taxon>Phaffomycetales</taxon>
        <taxon>Wickerhamomycetaceae</taxon>
        <taxon>Wickerhamomyces</taxon>
    </lineage>
</organism>
<dbReference type="Pfam" id="PF07792">
    <property type="entry name" value="Afi1"/>
    <property type="match status" value="1"/>
</dbReference>
<gene>
    <name evidence="2" type="ORF">WICPIJ_004016</name>
</gene>
<dbReference type="Pfam" id="PF08616">
    <property type="entry name" value="SPA"/>
    <property type="match status" value="1"/>
</dbReference>
<dbReference type="GO" id="GO:0005886">
    <property type="term" value="C:plasma membrane"/>
    <property type="evidence" value="ECO:0007669"/>
    <property type="project" value="TreeGrafter"/>
</dbReference>
<feature type="domain" description="Arf3-interacting protein 1 N-terminal" evidence="1">
    <location>
        <begin position="71"/>
        <end position="138"/>
    </location>
</feature>
<dbReference type="Proteomes" id="UP000774326">
    <property type="component" value="Unassembled WGS sequence"/>
</dbReference>
<dbReference type="OrthoDB" id="3980302at2759"/>
<dbReference type="GO" id="GO:0051666">
    <property type="term" value="P:actin cortical patch localization"/>
    <property type="evidence" value="ECO:0007669"/>
    <property type="project" value="TreeGrafter"/>
</dbReference>
<protein>
    <recommendedName>
        <fullName evidence="1">Arf3-interacting protein 1 N-terminal domain-containing protein</fullName>
    </recommendedName>
</protein>
<dbReference type="AlphaFoldDB" id="A0A9P8Q8R7"/>
<evidence type="ECO:0000313" key="2">
    <source>
        <dbReference type="EMBL" id="KAH3684984.1"/>
    </source>
</evidence>
<sequence length="595" mass="68082">MIKNKNKSLDPGRAPIAAAAATSSSTPFKLKLDQYQYQPRSSTSASTLRTDISSLSSSPIVPLAKHQWLKYILLTESNASNRPVVKHQVPRRIPGFTSNNTHTLADMLMPNLKSQRTSTSTEDDFHLVILYKDASNQYSPTPPVVLEELIMGFSISEETENFTNTDEEEQEDTVLFVYTLTRSYQNPQGDIIQRAISFVTTQKWFALLKDAMSEVLDSYLRRPTIDTLLRGLMKMTSNELSLPENEFIFPDSLGSSVLTFLEELSKSIQPSQSISNITIIIHTAKQSKELLTNMIMGLSELFNGFRLHELYDGFVEYYPVVDISNFETVINRGFSEPKFKIIGTMNSLIRQFDSSYDFYYDMDSGVMVRSSSLHTKHSMDSTTTSELSLFLSKIDKNISFNQLISCLKSFNIQQLVNLSKVNSDEEYSLKTLYLQTTITPVIFEQFFTYKSLEMIEFLSTYLPIITDYDETVQSVNYSELSPALNLILKEMKTKSDALLFVSVLTHFPANNVSYKPTVGTDQVSLFFKPLLWRCNTNKQLDRYKQLLILVFIKLTEEFEIDFESQMNEFSRSIIRMMMYGSDHRRLCKMVQDSSV</sequence>
<evidence type="ECO:0000259" key="1">
    <source>
        <dbReference type="Pfam" id="PF07792"/>
    </source>
</evidence>
<evidence type="ECO:0000313" key="3">
    <source>
        <dbReference type="Proteomes" id="UP000774326"/>
    </source>
</evidence>
<dbReference type="InterPro" id="IPR052809">
    <property type="entry name" value="Actin_polarity_regulatory"/>
</dbReference>